<dbReference type="RefSeq" id="WP_190313384.1">
    <property type="nucleotide sequence ID" value="NZ_JACNYL010000002.1"/>
</dbReference>
<dbReference type="EMBL" id="JACNYL010000002">
    <property type="protein sequence ID" value="MBD1421637.1"/>
    <property type="molecule type" value="Genomic_DNA"/>
</dbReference>
<keyword evidence="2" id="KW-1185">Reference proteome</keyword>
<sequence>MKEKEITIRGKSTVIQYELVSRNGFVQSVVEWGNGNQTTFYKGMYTPGVWFAKDIPQDLIDLMAEIFDSEEATVSNDYRFGYRE</sequence>
<evidence type="ECO:0000313" key="1">
    <source>
        <dbReference type="EMBL" id="MBD1421637.1"/>
    </source>
</evidence>
<evidence type="ECO:0008006" key="3">
    <source>
        <dbReference type="Google" id="ProtNLM"/>
    </source>
</evidence>
<reference evidence="1 2" key="1">
    <citation type="submission" date="2020-08" db="EMBL/GenBank/DDBJ databases">
        <title>Sphingobacterium sp. DN00404 isolated from aquaculture water.</title>
        <authorList>
            <person name="Zhang M."/>
        </authorList>
    </citation>
    <scope>NUCLEOTIDE SEQUENCE [LARGE SCALE GENOMIC DNA]</scope>
    <source>
        <strain evidence="1 2">KCTC 42746</strain>
    </source>
</reference>
<proteinExistence type="predicted"/>
<organism evidence="1 2">
    <name type="scientific">Sphingobacterium chuzhouense</name>
    <dbReference type="NCBI Taxonomy" id="1742264"/>
    <lineage>
        <taxon>Bacteria</taxon>
        <taxon>Pseudomonadati</taxon>
        <taxon>Bacteroidota</taxon>
        <taxon>Sphingobacteriia</taxon>
        <taxon>Sphingobacteriales</taxon>
        <taxon>Sphingobacteriaceae</taxon>
        <taxon>Sphingobacterium</taxon>
    </lineage>
</organism>
<gene>
    <name evidence="1" type="ORF">H8B21_08675</name>
</gene>
<name>A0ABR7XTN2_9SPHI</name>
<protein>
    <recommendedName>
        <fullName evidence="3">KTSC domain-containing protein</fullName>
    </recommendedName>
</protein>
<comment type="caution">
    <text evidence="1">The sequence shown here is derived from an EMBL/GenBank/DDBJ whole genome shotgun (WGS) entry which is preliminary data.</text>
</comment>
<accession>A0ABR7XTN2</accession>
<evidence type="ECO:0000313" key="2">
    <source>
        <dbReference type="Proteomes" id="UP000651112"/>
    </source>
</evidence>
<dbReference type="Proteomes" id="UP000651112">
    <property type="component" value="Unassembled WGS sequence"/>
</dbReference>